<organism evidence="2 3">
    <name type="scientific">Jannaschia pagri</name>
    <dbReference type="NCBI Taxonomy" id="2829797"/>
    <lineage>
        <taxon>Bacteria</taxon>
        <taxon>Pseudomonadati</taxon>
        <taxon>Pseudomonadota</taxon>
        <taxon>Alphaproteobacteria</taxon>
        <taxon>Rhodobacterales</taxon>
        <taxon>Roseobacteraceae</taxon>
        <taxon>Jannaschia</taxon>
    </lineage>
</organism>
<feature type="region of interest" description="Disordered" evidence="1">
    <location>
        <begin position="122"/>
        <end position="142"/>
    </location>
</feature>
<protein>
    <submittedName>
        <fullName evidence="2">Uncharacterized protein</fullName>
    </submittedName>
</protein>
<name>A0ABQ4NHG4_9RHOB</name>
<dbReference type="EMBL" id="BPFH01000001">
    <property type="protein sequence ID" value="GIT93874.1"/>
    <property type="molecule type" value="Genomic_DNA"/>
</dbReference>
<accession>A0ABQ4NHG4</accession>
<evidence type="ECO:0000256" key="1">
    <source>
        <dbReference type="SAM" id="MobiDB-lite"/>
    </source>
</evidence>
<comment type="caution">
    <text evidence="2">The sequence shown here is derived from an EMBL/GenBank/DDBJ whole genome shotgun (WGS) entry which is preliminary data.</text>
</comment>
<keyword evidence="3" id="KW-1185">Reference proteome</keyword>
<proteinExistence type="predicted"/>
<evidence type="ECO:0000313" key="3">
    <source>
        <dbReference type="Proteomes" id="UP000786693"/>
    </source>
</evidence>
<gene>
    <name evidence="2" type="ORF">JANAI62_04970</name>
</gene>
<evidence type="ECO:0000313" key="2">
    <source>
        <dbReference type="EMBL" id="GIT93874.1"/>
    </source>
</evidence>
<sequence>MFRPSQEVFRGEADHSAALVAMGASRFGEGARPRQTEVIDSRTASSWPVSGNGCRLVADAGLEHCRLIATAALRNSFADVFEIHRSRLFDRTPAKIAAKRPLAIVLLGSNQTSADLAVALDRRSHGSAPRGNPDPCLSSNGRRTVGDGNVLAAVFHRLQAIRKTIQGGGTDAPAGTHSNAPFQHRLMAVGS</sequence>
<reference evidence="2 3" key="1">
    <citation type="submission" date="2021-05" db="EMBL/GenBank/DDBJ databases">
        <title>Bacteria Genome sequencing.</title>
        <authorList>
            <person name="Takabe Y."/>
            <person name="Nakajima Y."/>
            <person name="Suzuki S."/>
            <person name="Shiozaki T."/>
        </authorList>
    </citation>
    <scope>NUCLEOTIDE SEQUENCE [LARGE SCALE GENOMIC DNA]</scope>
    <source>
        <strain evidence="2 3">AI_62</strain>
    </source>
</reference>
<dbReference type="Proteomes" id="UP000786693">
    <property type="component" value="Unassembled WGS sequence"/>
</dbReference>